<dbReference type="EMBL" id="GDID01003102">
    <property type="protein sequence ID" value="JAP93504.1"/>
    <property type="molecule type" value="Transcribed_RNA"/>
</dbReference>
<dbReference type="InterPro" id="IPR042081">
    <property type="entry name" value="RNA_2'-PTrans_C"/>
</dbReference>
<comment type="catalytic activity">
    <reaction evidence="6">
        <text>2'-phospho-[ligated tRNA] + NAD(+) = mature tRNA + ADP-alpha-D-ribose 1'',2''-cyclic phosphate + nicotinamide</text>
        <dbReference type="Rhea" id="RHEA:23324"/>
        <dbReference type="Rhea" id="RHEA-COMP:11106"/>
        <dbReference type="Rhea" id="RHEA-COMP:11107"/>
        <dbReference type="ChEBI" id="CHEBI:17154"/>
        <dbReference type="ChEBI" id="CHEBI:57540"/>
        <dbReference type="ChEBI" id="CHEBI:76596"/>
        <dbReference type="ChEBI" id="CHEBI:82883"/>
        <dbReference type="ChEBI" id="CHEBI:85027"/>
        <dbReference type="EC" id="2.7.1.160"/>
    </reaction>
</comment>
<dbReference type="PANTHER" id="PTHR12684:SF2">
    <property type="entry name" value="TRNA 2'-PHOSPHOTRANSFERASE 1"/>
    <property type="match status" value="1"/>
</dbReference>
<dbReference type="GO" id="GO:0000215">
    <property type="term" value="F:tRNA 2'-phosphotransferase activity"/>
    <property type="evidence" value="ECO:0007669"/>
    <property type="project" value="UniProtKB-EC"/>
</dbReference>
<comment type="function">
    <text evidence="1">Catalyzes the last step of tRNA splicing, the transfer of the splice junction 2'-phosphate from ligated tRNA to NAD to produce ADP-ribose 1''-2'' cyclic phosphate.</text>
</comment>
<dbReference type="Gene3D" id="1.10.10.970">
    <property type="entry name" value="RNA 2'-phosphotransferase, Tpt1/KptA family, N-terminal domain"/>
    <property type="match status" value="1"/>
</dbReference>
<gene>
    <name evidence="7" type="ORF">TPC1_14196</name>
</gene>
<organism evidence="7">
    <name type="scientific">Trepomonas sp. PC1</name>
    <dbReference type="NCBI Taxonomy" id="1076344"/>
    <lineage>
        <taxon>Eukaryota</taxon>
        <taxon>Metamonada</taxon>
        <taxon>Diplomonadida</taxon>
        <taxon>Hexamitidae</taxon>
        <taxon>Hexamitinae</taxon>
        <taxon>Trepomonas</taxon>
    </lineage>
</organism>
<keyword evidence="5" id="KW-0520">NAD</keyword>
<evidence type="ECO:0000256" key="1">
    <source>
        <dbReference type="ARBA" id="ARBA00003343"/>
    </source>
</evidence>
<dbReference type="PANTHER" id="PTHR12684">
    <property type="entry name" value="PUTATIVE PHOSPHOTRANSFERASE"/>
    <property type="match status" value="1"/>
</dbReference>
<dbReference type="SUPFAM" id="SSF56399">
    <property type="entry name" value="ADP-ribosylation"/>
    <property type="match status" value="1"/>
</dbReference>
<dbReference type="InterPro" id="IPR002745">
    <property type="entry name" value="Ptrans_KptA/Tpt1"/>
</dbReference>
<keyword evidence="4 7" id="KW-0808">Transferase</keyword>
<evidence type="ECO:0000313" key="7">
    <source>
        <dbReference type="EMBL" id="JAP93504.1"/>
    </source>
</evidence>
<reference evidence="7" key="1">
    <citation type="submission" date="2015-07" db="EMBL/GenBank/DDBJ databases">
        <title>Adaptation to a free-living lifestyle via gene acquisitions in the diplomonad Trepomonas sp. PC1.</title>
        <authorList>
            <person name="Xu F."/>
            <person name="Jerlstrom-Hultqvist J."/>
            <person name="Kolisko M."/>
            <person name="Simpson A.G.B."/>
            <person name="Roger A.J."/>
            <person name="Svard S.G."/>
            <person name="Andersson J.O."/>
        </authorList>
    </citation>
    <scope>NUCLEOTIDE SEQUENCE</scope>
    <source>
        <strain evidence="7">PC1</strain>
    </source>
</reference>
<dbReference type="Gene3D" id="3.20.170.30">
    <property type="match status" value="1"/>
</dbReference>
<feature type="non-terminal residue" evidence="7">
    <location>
        <position position="1"/>
    </location>
</feature>
<accession>A0A146KC62</accession>
<proteinExistence type="inferred from homology"/>
<dbReference type="InterPro" id="IPR042080">
    <property type="entry name" value="RNA_2'-PTrans_N"/>
</dbReference>
<comment type="similarity">
    <text evidence="2">Belongs to the KptA/TPT1 family.</text>
</comment>
<evidence type="ECO:0000256" key="3">
    <source>
        <dbReference type="ARBA" id="ARBA00012007"/>
    </source>
</evidence>
<name>A0A146KC62_9EUKA</name>
<sequence length="190" mass="21816">ETSKFMSYLLRHDGPKHGLQFDDEGYTSTDSLMQLLQKQNPQFTLDNLVKITKDDKKTRYHLTDDLKRIRANQGHSELVAAFIDPEKLCTVVASPDDIKMCIHGTYKKYQQSILDNGLKVMSRQFIHCAEGFKHEVKSGYRQNCDLLVVIDVRKAMQDGMKFYKSANGVILTSGFDGVVDKKYFKELKQL</sequence>
<evidence type="ECO:0000256" key="2">
    <source>
        <dbReference type="ARBA" id="ARBA00009836"/>
    </source>
</evidence>
<evidence type="ECO:0000256" key="6">
    <source>
        <dbReference type="ARBA" id="ARBA00047949"/>
    </source>
</evidence>
<dbReference type="EC" id="2.7.1.160" evidence="3"/>
<dbReference type="AlphaFoldDB" id="A0A146KC62"/>
<protein>
    <recommendedName>
        <fullName evidence="3">2'-phosphotransferase</fullName>
        <ecNumber evidence="3">2.7.1.160</ecNumber>
    </recommendedName>
</protein>
<dbReference type="Pfam" id="PF01885">
    <property type="entry name" value="PTS_2-RNA"/>
    <property type="match status" value="1"/>
</dbReference>
<evidence type="ECO:0000256" key="5">
    <source>
        <dbReference type="ARBA" id="ARBA00023027"/>
    </source>
</evidence>
<evidence type="ECO:0000256" key="4">
    <source>
        <dbReference type="ARBA" id="ARBA00022679"/>
    </source>
</evidence>
<dbReference type="GO" id="GO:0006388">
    <property type="term" value="P:tRNA splicing, via endonucleolytic cleavage and ligation"/>
    <property type="evidence" value="ECO:0007669"/>
    <property type="project" value="TreeGrafter"/>
</dbReference>